<dbReference type="GO" id="GO:0016342">
    <property type="term" value="C:catenin complex"/>
    <property type="evidence" value="ECO:0007669"/>
    <property type="project" value="TreeGrafter"/>
</dbReference>
<evidence type="ECO:0000256" key="3">
    <source>
        <dbReference type="ARBA" id="ARBA00022490"/>
    </source>
</evidence>
<dbReference type="Gene3D" id="1.20.120.230">
    <property type="entry name" value="Alpha-catenin/vinculin-like"/>
    <property type="match status" value="2"/>
</dbReference>
<dbReference type="PANTHER" id="PTHR18914:SF30">
    <property type="entry name" value="VINCULIN_ALPHA-CATENIN FAMILY MEMBER 1"/>
    <property type="match status" value="1"/>
</dbReference>
<comment type="similarity">
    <text evidence="2">Belongs to the vinculin/alpha-catenin family.</text>
</comment>
<feature type="signal peptide" evidence="4">
    <location>
        <begin position="1"/>
        <end position="21"/>
    </location>
</feature>
<evidence type="ECO:0000256" key="4">
    <source>
        <dbReference type="SAM" id="SignalP"/>
    </source>
</evidence>
<gene>
    <name evidence="5" type="ORF">MGAL_10B053230</name>
</gene>
<dbReference type="GO" id="GO:0016477">
    <property type="term" value="P:cell migration"/>
    <property type="evidence" value="ECO:0007669"/>
    <property type="project" value="TreeGrafter"/>
</dbReference>
<comment type="caution">
    <text evidence="5">The sequence shown here is derived from an EMBL/GenBank/DDBJ whole genome shotgun (WGS) entry which is preliminary data.</text>
</comment>
<evidence type="ECO:0000313" key="5">
    <source>
        <dbReference type="EMBL" id="VDI56505.1"/>
    </source>
</evidence>
<protein>
    <submittedName>
        <fullName evidence="5">Catenin alpha</fullName>
    </submittedName>
</protein>
<dbReference type="EMBL" id="UYJE01007621">
    <property type="protein sequence ID" value="VDI56505.1"/>
    <property type="molecule type" value="Genomic_DNA"/>
</dbReference>
<dbReference type="Pfam" id="PF01044">
    <property type="entry name" value="Vinculin"/>
    <property type="match status" value="1"/>
</dbReference>
<keyword evidence="3" id="KW-0963">Cytoplasm</keyword>
<comment type="subcellular location">
    <subcellularLocation>
        <location evidence="1">Cytoplasm</location>
    </subcellularLocation>
</comment>
<reference evidence="5" key="1">
    <citation type="submission" date="2018-11" db="EMBL/GenBank/DDBJ databases">
        <authorList>
            <person name="Alioto T."/>
            <person name="Alioto T."/>
        </authorList>
    </citation>
    <scope>NUCLEOTIDE SEQUENCE</scope>
</reference>
<dbReference type="GO" id="GO:0051015">
    <property type="term" value="F:actin filament binding"/>
    <property type="evidence" value="ECO:0007669"/>
    <property type="project" value="InterPro"/>
</dbReference>
<feature type="non-terminal residue" evidence="5">
    <location>
        <position position="252"/>
    </location>
</feature>
<sequence length="252" mass="27899">MSRPAVCVIISLLIILDHSDGIQTDMGPCAEMVMQAAERLVTLGKERANKTADDELKRQMESACEILDLSSSDLYIASQRVTASASKENKSRVITASKNVLQGTMKVLLVSDDYEVRRILAAAHTVSEAVGLLSHVDNMTDLLSRFKSFTDTTSILTSLANKRQKDLCQDRQREKIITALNLLKKSIPSISVALQSCIKYPSNAQAHVSKSYVINQVLSAVRDIVEAIENKFTEEDYLDVEEPGYFVSKIDQ</sequence>
<dbReference type="PANTHER" id="PTHR18914">
    <property type="entry name" value="ALPHA CATENIN"/>
    <property type="match status" value="1"/>
</dbReference>
<dbReference type="GO" id="GO:0005737">
    <property type="term" value="C:cytoplasm"/>
    <property type="evidence" value="ECO:0007669"/>
    <property type="project" value="UniProtKB-SubCell"/>
</dbReference>
<accession>A0A8B6FZ81</accession>
<dbReference type="GO" id="GO:0008013">
    <property type="term" value="F:beta-catenin binding"/>
    <property type="evidence" value="ECO:0007669"/>
    <property type="project" value="TreeGrafter"/>
</dbReference>
<keyword evidence="6" id="KW-1185">Reference proteome</keyword>
<dbReference type="InterPro" id="IPR036723">
    <property type="entry name" value="Alpha-catenin/vinculin-like_sf"/>
</dbReference>
<feature type="chain" id="PRO_5033006162" evidence="4">
    <location>
        <begin position="22"/>
        <end position="252"/>
    </location>
</feature>
<proteinExistence type="inferred from homology"/>
<evidence type="ECO:0000256" key="2">
    <source>
        <dbReference type="ARBA" id="ARBA00008376"/>
    </source>
</evidence>
<dbReference type="AlphaFoldDB" id="A0A8B6FZ81"/>
<organism evidence="5 6">
    <name type="scientific">Mytilus galloprovincialis</name>
    <name type="common">Mediterranean mussel</name>
    <dbReference type="NCBI Taxonomy" id="29158"/>
    <lineage>
        <taxon>Eukaryota</taxon>
        <taxon>Metazoa</taxon>
        <taxon>Spiralia</taxon>
        <taxon>Lophotrochozoa</taxon>
        <taxon>Mollusca</taxon>
        <taxon>Bivalvia</taxon>
        <taxon>Autobranchia</taxon>
        <taxon>Pteriomorphia</taxon>
        <taxon>Mytilida</taxon>
        <taxon>Mytiloidea</taxon>
        <taxon>Mytilidae</taxon>
        <taxon>Mytilinae</taxon>
        <taxon>Mytilus</taxon>
    </lineage>
</organism>
<dbReference type="InterPro" id="IPR006077">
    <property type="entry name" value="Vinculin/catenin"/>
</dbReference>
<dbReference type="GO" id="GO:0098609">
    <property type="term" value="P:cell-cell adhesion"/>
    <property type="evidence" value="ECO:0007669"/>
    <property type="project" value="TreeGrafter"/>
</dbReference>
<dbReference type="OrthoDB" id="29742at2759"/>
<name>A0A8B6FZ81_MYTGA</name>
<evidence type="ECO:0000313" key="6">
    <source>
        <dbReference type="Proteomes" id="UP000596742"/>
    </source>
</evidence>
<evidence type="ECO:0000256" key="1">
    <source>
        <dbReference type="ARBA" id="ARBA00004496"/>
    </source>
</evidence>
<keyword evidence="4" id="KW-0732">Signal</keyword>
<dbReference type="GO" id="GO:0005912">
    <property type="term" value="C:adherens junction"/>
    <property type="evidence" value="ECO:0007669"/>
    <property type="project" value="TreeGrafter"/>
</dbReference>
<dbReference type="Proteomes" id="UP000596742">
    <property type="component" value="Unassembled WGS sequence"/>
</dbReference>
<dbReference type="SUPFAM" id="SSF47220">
    <property type="entry name" value="alpha-catenin/vinculin-like"/>
    <property type="match status" value="1"/>
</dbReference>